<dbReference type="PROSITE" id="PS50222">
    <property type="entry name" value="EF_HAND_2"/>
    <property type="match status" value="1"/>
</dbReference>
<dbReference type="SUPFAM" id="SSF49562">
    <property type="entry name" value="C2 domain (Calcium/lipid-binding domain, CaLB)"/>
    <property type="match status" value="1"/>
</dbReference>
<feature type="domain" description="C2" evidence="5">
    <location>
        <begin position="1"/>
        <end position="82"/>
    </location>
</feature>
<proteinExistence type="predicted"/>
<keyword evidence="8" id="KW-1185">Reference proteome</keyword>
<dbReference type="InterPro" id="IPR011992">
    <property type="entry name" value="EF-hand-dom_pair"/>
</dbReference>
<dbReference type="PANTHER" id="PTHR10067:SF17">
    <property type="entry name" value="PHOSPHATIDYLSERINE DECARBOXYLASE PROENZYME 2"/>
    <property type="match status" value="1"/>
</dbReference>
<dbReference type="OrthoDB" id="67700at2759"/>
<evidence type="ECO:0000256" key="3">
    <source>
        <dbReference type="ARBA" id="ARBA00023239"/>
    </source>
</evidence>
<dbReference type="GO" id="GO:0005509">
    <property type="term" value="F:calcium ion binding"/>
    <property type="evidence" value="ECO:0007669"/>
    <property type="project" value="InterPro"/>
</dbReference>
<evidence type="ECO:0000256" key="4">
    <source>
        <dbReference type="SAM" id="MobiDB-lite"/>
    </source>
</evidence>
<evidence type="ECO:0000259" key="5">
    <source>
        <dbReference type="PROSITE" id="PS50004"/>
    </source>
</evidence>
<dbReference type="Proteomes" id="UP000027222">
    <property type="component" value="Unassembled WGS sequence"/>
</dbReference>
<dbReference type="PANTHER" id="PTHR10067">
    <property type="entry name" value="PHOSPHATIDYLSERINE DECARBOXYLASE"/>
    <property type="match status" value="1"/>
</dbReference>
<dbReference type="InterPro" id="IPR003817">
    <property type="entry name" value="PS_Dcarbxylase"/>
</dbReference>
<reference evidence="8" key="1">
    <citation type="journal article" date="2014" name="Proc. Natl. Acad. Sci. U.S.A.">
        <title>Extensive sampling of basidiomycete genomes demonstrates inadequacy of the white-rot/brown-rot paradigm for wood decay fungi.</title>
        <authorList>
            <person name="Riley R."/>
            <person name="Salamov A.A."/>
            <person name="Brown D.W."/>
            <person name="Nagy L.G."/>
            <person name="Floudas D."/>
            <person name="Held B.W."/>
            <person name="Levasseur A."/>
            <person name="Lombard V."/>
            <person name="Morin E."/>
            <person name="Otillar R."/>
            <person name="Lindquist E.A."/>
            <person name="Sun H."/>
            <person name="LaButti K.M."/>
            <person name="Schmutz J."/>
            <person name="Jabbour D."/>
            <person name="Luo H."/>
            <person name="Baker S.E."/>
            <person name="Pisabarro A.G."/>
            <person name="Walton J.D."/>
            <person name="Blanchette R.A."/>
            <person name="Henrissat B."/>
            <person name="Martin F."/>
            <person name="Cullen D."/>
            <person name="Hibbett D.S."/>
            <person name="Grigoriev I.V."/>
        </authorList>
    </citation>
    <scope>NUCLEOTIDE SEQUENCE [LARGE SCALE GENOMIC DNA]</scope>
    <source>
        <strain evidence="8">CBS 339.88</strain>
    </source>
</reference>
<dbReference type="STRING" id="685588.A0A067SZ04"/>
<evidence type="ECO:0000256" key="1">
    <source>
        <dbReference type="ARBA" id="ARBA00022793"/>
    </source>
</evidence>
<keyword evidence="3" id="KW-0456">Lyase</keyword>
<dbReference type="EMBL" id="KL142390">
    <property type="protein sequence ID" value="KDR71963.1"/>
    <property type="molecule type" value="Genomic_DNA"/>
</dbReference>
<dbReference type="AlphaFoldDB" id="A0A067SZ04"/>
<gene>
    <name evidence="7" type="ORF">GALMADRAFT_229186</name>
</gene>
<protein>
    <recommendedName>
        <fullName evidence="9">C2 domain-containing protein</fullName>
    </recommendedName>
</protein>
<name>A0A067SZ04_GALM3</name>
<dbReference type="InterPro" id="IPR002048">
    <property type="entry name" value="EF_hand_dom"/>
</dbReference>
<feature type="domain" description="EF-hand" evidence="6">
    <location>
        <begin position="133"/>
        <end position="168"/>
    </location>
</feature>
<dbReference type="GO" id="GO:0008654">
    <property type="term" value="P:phospholipid biosynthetic process"/>
    <property type="evidence" value="ECO:0007669"/>
    <property type="project" value="InterPro"/>
</dbReference>
<dbReference type="InterPro" id="IPR035892">
    <property type="entry name" value="C2_domain_sf"/>
</dbReference>
<evidence type="ECO:0000259" key="6">
    <source>
        <dbReference type="PROSITE" id="PS50222"/>
    </source>
</evidence>
<dbReference type="PROSITE" id="PS50004">
    <property type="entry name" value="C2"/>
    <property type="match status" value="1"/>
</dbReference>
<dbReference type="HOGENOM" id="CLU_590577_0_0_1"/>
<dbReference type="Gene3D" id="1.10.238.10">
    <property type="entry name" value="EF-hand"/>
    <property type="match status" value="1"/>
</dbReference>
<feature type="region of interest" description="Disordered" evidence="4">
    <location>
        <begin position="284"/>
        <end position="307"/>
    </location>
</feature>
<evidence type="ECO:0000256" key="2">
    <source>
        <dbReference type="ARBA" id="ARBA00022837"/>
    </source>
</evidence>
<dbReference type="PROSITE" id="PS00018">
    <property type="entry name" value="EF_HAND_1"/>
    <property type="match status" value="1"/>
</dbReference>
<keyword evidence="1" id="KW-0210">Decarboxylase</keyword>
<dbReference type="InterPro" id="IPR000008">
    <property type="entry name" value="C2_dom"/>
</dbReference>
<evidence type="ECO:0008006" key="9">
    <source>
        <dbReference type="Google" id="ProtNLM"/>
    </source>
</evidence>
<dbReference type="InterPro" id="IPR018247">
    <property type="entry name" value="EF_Hand_1_Ca_BS"/>
</dbReference>
<keyword evidence="2" id="KW-0106">Calcium</keyword>
<sequence length="463" mass="51539">MDPFVIVAFSKKVFRTRVIRHSLNPVFDEKLFFHVRRSETGFQVQLTVLDWDKLSANDLVGDATFGVKELIDDVAKPDEKTGLYAVGDEDQQSDSREKRMKEFRLELATVKDLPGGVKPVIRFRAQYHPYDELRQRFWRHYLSQYDTDNTNTMSRLELTAMLDSLGSTLSRSTISSFFTRYGQDPKIDEITVDQAVVCLEEQLVHPREDQNVNEAHDVAASSTAEPVVMVVGDHGEEVKLDLDLSFGEVHFSGPPHVVLNGAVHTTQPMQMLLEHAAAGFGGAAGKVDGNRKPGDCESDGEDDVSNSAATPLQGVQAAPTFSSGQVERVVNVHNCPFCHRPRLDSNPAIDVVTHIALCASQDWTKVDRIMVGNFVTASEAERKWYTQVIIDVAAGEYRLGANSANTIVQNRTTGLLEEEKMQVYVRLSYQYSTHTACAPATSAYTHHLQYCPRPPSTLPPSIK</sequence>
<organism evidence="7 8">
    <name type="scientific">Galerina marginata (strain CBS 339.88)</name>
    <dbReference type="NCBI Taxonomy" id="685588"/>
    <lineage>
        <taxon>Eukaryota</taxon>
        <taxon>Fungi</taxon>
        <taxon>Dikarya</taxon>
        <taxon>Basidiomycota</taxon>
        <taxon>Agaricomycotina</taxon>
        <taxon>Agaricomycetes</taxon>
        <taxon>Agaricomycetidae</taxon>
        <taxon>Agaricales</taxon>
        <taxon>Agaricineae</taxon>
        <taxon>Strophariaceae</taxon>
        <taxon>Galerina</taxon>
    </lineage>
</organism>
<dbReference type="Gene3D" id="2.60.40.150">
    <property type="entry name" value="C2 domain"/>
    <property type="match status" value="1"/>
</dbReference>
<dbReference type="SMART" id="SM00239">
    <property type="entry name" value="C2"/>
    <property type="match status" value="1"/>
</dbReference>
<evidence type="ECO:0000313" key="8">
    <source>
        <dbReference type="Proteomes" id="UP000027222"/>
    </source>
</evidence>
<dbReference type="Pfam" id="PF00168">
    <property type="entry name" value="C2"/>
    <property type="match status" value="1"/>
</dbReference>
<evidence type="ECO:0000313" key="7">
    <source>
        <dbReference type="EMBL" id="KDR71963.1"/>
    </source>
</evidence>
<accession>A0A067SZ04</accession>
<dbReference type="GO" id="GO:0004609">
    <property type="term" value="F:phosphatidylserine decarboxylase activity"/>
    <property type="evidence" value="ECO:0007669"/>
    <property type="project" value="InterPro"/>
</dbReference>
<dbReference type="SUPFAM" id="SSF47473">
    <property type="entry name" value="EF-hand"/>
    <property type="match status" value="1"/>
</dbReference>